<evidence type="ECO:0000259" key="4">
    <source>
        <dbReference type="Pfam" id="PF22725"/>
    </source>
</evidence>
<organism evidence="5 6">
    <name type="scientific">Acuticoccus sediminis</name>
    <dbReference type="NCBI Taxonomy" id="2184697"/>
    <lineage>
        <taxon>Bacteria</taxon>
        <taxon>Pseudomonadati</taxon>
        <taxon>Pseudomonadota</taxon>
        <taxon>Alphaproteobacteria</taxon>
        <taxon>Hyphomicrobiales</taxon>
        <taxon>Amorphaceae</taxon>
        <taxon>Acuticoccus</taxon>
    </lineage>
</organism>
<evidence type="ECO:0000313" key="5">
    <source>
        <dbReference type="EMBL" id="RAH97071.1"/>
    </source>
</evidence>
<feature type="domain" description="GFO/IDH/MocA-like oxidoreductase" evidence="4">
    <location>
        <begin position="148"/>
        <end position="273"/>
    </location>
</feature>
<name>A0A8B2NQB1_9HYPH</name>
<comment type="similarity">
    <text evidence="1">Belongs to the Gfo/Idh/MocA family.</text>
</comment>
<dbReference type="InterPro" id="IPR000683">
    <property type="entry name" value="Gfo/Idh/MocA-like_OxRdtase_N"/>
</dbReference>
<evidence type="ECO:0000256" key="1">
    <source>
        <dbReference type="ARBA" id="ARBA00010928"/>
    </source>
</evidence>
<dbReference type="Proteomes" id="UP000249590">
    <property type="component" value="Unassembled WGS sequence"/>
</dbReference>
<evidence type="ECO:0000256" key="2">
    <source>
        <dbReference type="ARBA" id="ARBA00023002"/>
    </source>
</evidence>
<dbReference type="AlphaFoldDB" id="A0A8B2NQB1"/>
<dbReference type="SUPFAM" id="SSF51735">
    <property type="entry name" value="NAD(P)-binding Rossmann-fold domains"/>
    <property type="match status" value="1"/>
</dbReference>
<protein>
    <submittedName>
        <fullName evidence="5">Oxidoreductase</fullName>
    </submittedName>
</protein>
<sequence>MRRRADGGLQAAESVALPNVAIIGCGFVADLYMRSLSLYPEVTVVGAFDIRGERLKAFTDHWKIPLFPSREALFEALPADGLVLNLTNPTAHFEVSRAALEAGRHVYSEKPLAMTMEDAHALAALARSRGLRIGAAPCNQLGESAQLLAAAVRENVAGPVRLAYAEMDDGFIRQAPTDRWLSESGAPWPAADEYATGCTLEHAGYHLGWMMQAFGSVRTVVAASARLAGSEGEAPDFAAGLLAFESGVIARLTCSILAPHNHEIMLVGERGVLKQEKAWANGAPVRFHKRVTVRRRILELPVGRRLSFSGETHRKQGRWGAASMNFALGPVELLEAIASGRPARMSPELALHVTEVTLALQNAGLTQGAQTMATRIGSIEPMPFAARLKT</sequence>
<dbReference type="GO" id="GO:0000166">
    <property type="term" value="F:nucleotide binding"/>
    <property type="evidence" value="ECO:0007669"/>
    <property type="project" value="InterPro"/>
</dbReference>
<evidence type="ECO:0000259" key="3">
    <source>
        <dbReference type="Pfam" id="PF01408"/>
    </source>
</evidence>
<dbReference type="InterPro" id="IPR051317">
    <property type="entry name" value="Gfo/Idh/MocA_oxidoreduct"/>
</dbReference>
<feature type="domain" description="Gfo/Idh/MocA-like oxidoreductase N-terminal" evidence="3">
    <location>
        <begin position="19"/>
        <end position="133"/>
    </location>
</feature>
<dbReference type="OrthoDB" id="9776544at2"/>
<reference evidence="5 6" key="1">
    <citation type="submission" date="2018-05" db="EMBL/GenBank/DDBJ databases">
        <title>Acuticoccus sediminis sp. nov., isolated from deep-sea sediment of Indian Ocean.</title>
        <authorList>
            <person name="Liu X."/>
            <person name="Lai Q."/>
            <person name="Du Y."/>
            <person name="Sun F."/>
            <person name="Zhang X."/>
            <person name="Wang S."/>
            <person name="Shao Z."/>
        </authorList>
    </citation>
    <scope>NUCLEOTIDE SEQUENCE [LARGE SCALE GENOMIC DNA]</scope>
    <source>
        <strain evidence="5 6">PTG4-2</strain>
    </source>
</reference>
<evidence type="ECO:0000313" key="6">
    <source>
        <dbReference type="Proteomes" id="UP000249590"/>
    </source>
</evidence>
<dbReference type="Pfam" id="PF22725">
    <property type="entry name" value="GFO_IDH_MocA_C3"/>
    <property type="match status" value="1"/>
</dbReference>
<dbReference type="InterPro" id="IPR055170">
    <property type="entry name" value="GFO_IDH_MocA-like_dom"/>
</dbReference>
<accession>A0A8B2NQB1</accession>
<comment type="caution">
    <text evidence="5">The sequence shown here is derived from an EMBL/GenBank/DDBJ whole genome shotgun (WGS) entry which is preliminary data.</text>
</comment>
<gene>
    <name evidence="5" type="ORF">DLJ53_30860</name>
</gene>
<dbReference type="Gene3D" id="3.40.50.720">
    <property type="entry name" value="NAD(P)-binding Rossmann-like Domain"/>
    <property type="match status" value="1"/>
</dbReference>
<dbReference type="PANTHER" id="PTHR43708">
    <property type="entry name" value="CONSERVED EXPRESSED OXIDOREDUCTASE (EUROFUNG)"/>
    <property type="match status" value="1"/>
</dbReference>
<dbReference type="Pfam" id="PF01408">
    <property type="entry name" value="GFO_IDH_MocA"/>
    <property type="match status" value="1"/>
</dbReference>
<proteinExistence type="inferred from homology"/>
<dbReference type="PROSITE" id="PS51257">
    <property type="entry name" value="PROKAR_LIPOPROTEIN"/>
    <property type="match status" value="1"/>
</dbReference>
<keyword evidence="2" id="KW-0560">Oxidoreductase</keyword>
<dbReference type="EMBL" id="QHHQ01000010">
    <property type="protein sequence ID" value="RAH97071.1"/>
    <property type="molecule type" value="Genomic_DNA"/>
</dbReference>
<dbReference type="InterPro" id="IPR036291">
    <property type="entry name" value="NAD(P)-bd_dom_sf"/>
</dbReference>
<dbReference type="GO" id="GO:0016491">
    <property type="term" value="F:oxidoreductase activity"/>
    <property type="evidence" value="ECO:0007669"/>
    <property type="project" value="UniProtKB-KW"/>
</dbReference>
<keyword evidence="6" id="KW-1185">Reference proteome</keyword>
<dbReference type="SUPFAM" id="SSF55347">
    <property type="entry name" value="Glyceraldehyde-3-phosphate dehydrogenase-like, C-terminal domain"/>
    <property type="match status" value="1"/>
</dbReference>
<dbReference type="Gene3D" id="3.30.360.10">
    <property type="entry name" value="Dihydrodipicolinate Reductase, domain 2"/>
    <property type="match status" value="1"/>
</dbReference>
<dbReference type="PANTHER" id="PTHR43708:SF5">
    <property type="entry name" value="CONSERVED EXPRESSED OXIDOREDUCTASE (EUROFUNG)-RELATED"/>
    <property type="match status" value="1"/>
</dbReference>